<evidence type="ECO:0000256" key="5">
    <source>
        <dbReference type="ARBA" id="ARBA00017322"/>
    </source>
</evidence>
<dbReference type="CDD" id="cd16917">
    <property type="entry name" value="HATPase_UhpB-NarQ-NarX-like"/>
    <property type="match status" value="1"/>
</dbReference>
<organism evidence="19 20">
    <name type="scientific">Nitrospira lenta</name>
    <dbReference type="NCBI Taxonomy" id="1436998"/>
    <lineage>
        <taxon>Bacteria</taxon>
        <taxon>Pseudomonadati</taxon>
        <taxon>Nitrospirota</taxon>
        <taxon>Nitrospiria</taxon>
        <taxon>Nitrospirales</taxon>
        <taxon>Nitrospiraceae</taxon>
        <taxon>Nitrospira</taxon>
    </lineage>
</organism>
<name>A0A330L8E9_9BACT</name>
<feature type="transmembrane region" description="Helical" evidence="17">
    <location>
        <begin position="7"/>
        <end position="24"/>
    </location>
</feature>
<dbReference type="OrthoDB" id="9778496at2"/>
<dbReference type="InterPro" id="IPR004358">
    <property type="entry name" value="Sig_transdc_His_kin-like_C"/>
</dbReference>
<dbReference type="Pfam" id="PF07730">
    <property type="entry name" value="HisKA_3"/>
    <property type="match status" value="1"/>
</dbReference>
<dbReference type="InParanoid" id="A0A330L8E9"/>
<dbReference type="GO" id="GO:0000155">
    <property type="term" value="F:phosphorelay sensor kinase activity"/>
    <property type="evidence" value="ECO:0007669"/>
    <property type="project" value="InterPro"/>
</dbReference>
<dbReference type="InterPro" id="IPR050482">
    <property type="entry name" value="Sensor_HK_TwoCompSys"/>
</dbReference>
<keyword evidence="17" id="KW-1133">Transmembrane helix</keyword>
<reference evidence="20" key="1">
    <citation type="submission" date="2018-04" db="EMBL/GenBank/DDBJ databases">
        <authorList>
            <person name="Lucker S."/>
            <person name="Sakoula D."/>
        </authorList>
    </citation>
    <scope>NUCLEOTIDE SEQUENCE [LARGE SCALE GENOMIC DNA]</scope>
</reference>
<keyword evidence="9" id="KW-0479">Metal-binding</keyword>
<dbReference type="InterPro" id="IPR036890">
    <property type="entry name" value="HATPase_C_sf"/>
</dbReference>
<evidence type="ECO:0000256" key="4">
    <source>
        <dbReference type="ARBA" id="ARBA00012438"/>
    </source>
</evidence>
<evidence type="ECO:0000256" key="2">
    <source>
        <dbReference type="ARBA" id="ARBA00001966"/>
    </source>
</evidence>
<feature type="transmembrane region" description="Helical" evidence="17">
    <location>
        <begin position="84"/>
        <end position="101"/>
    </location>
</feature>
<gene>
    <name evidence="19" type="ORF">NITLEN_50010</name>
</gene>
<keyword evidence="8 19" id="KW-0808">Transferase</keyword>
<dbReference type="GO" id="GO:0046983">
    <property type="term" value="F:protein dimerization activity"/>
    <property type="evidence" value="ECO:0007669"/>
    <property type="project" value="InterPro"/>
</dbReference>
<dbReference type="Proteomes" id="UP000248168">
    <property type="component" value="Unassembled WGS sequence"/>
</dbReference>
<evidence type="ECO:0000313" key="20">
    <source>
        <dbReference type="Proteomes" id="UP000248168"/>
    </source>
</evidence>
<comment type="function">
    <text evidence="14">Member of the two-component regulatory system NreB/NreC involved in the control of dissimilatory nitrate/nitrite reduction in response to oxygen. NreB functions as a direct oxygen sensor histidine kinase which is autophosphorylated, in the absence of oxygen, probably at the conserved histidine residue, and transfers its phosphate group probably to a conserved aspartate residue of NreC. NreB/NreC activates the expression of the nitrate (narGHJI) and nitrite (nir) reductase operons, as well as the putative nitrate transporter gene narT.</text>
</comment>
<keyword evidence="11" id="KW-0408">Iron</keyword>
<proteinExistence type="predicted"/>
<dbReference type="InterPro" id="IPR011712">
    <property type="entry name" value="Sig_transdc_His_kin_sub3_dim/P"/>
</dbReference>
<dbReference type="GO" id="GO:0016020">
    <property type="term" value="C:membrane"/>
    <property type="evidence" value="ECO:0007669"/>
    <property type="project" value="InterPro"/>
</dbReference>
<dbReference type="GO" id="GO:0046872">
    <property type="term" value="F:metal ion binding"/>
    <property type="evidence" value="ECO:0007669"/>
    <property type="project" value="UniProtKB-KW"/>
</dbReference>
<dbReference type="SUPFAM" id="SSF55874">
    <property type="entry name" value="ATPase domain of HSP90 chaperone/DNA topoisomerase II/histidine kinase"/>
    <property type="match status" value="1"/>
</dbReference>
<dbReference type="EC" id="2.7.13.3" evidence="4"/>
<evidence type="ECO:0000256" key="1">
    <source>
        <dbReference type="ARBA" id="ARBA00000085"/>
    </source>
</evidence>
<evidence type="ECO:0000256" key="17">
    <source>
        <dbReference type="SAM" id="Phobius"/>
    </source>
</evidence>
<dbReference type="GO" id="GO:0005737">
    <property type="term" value="C:cytoplasm"/>
    <property type="evidence" value="ECO:0007669"/>
    <property type="project" value="UniProtKB-SubCell"/>
</dbReference>
<keyword evidence="12" id="KW-0902">Two-component regulatory system</keyword>
<dbReference type="Gene3D" id="3.30.565.10">
    <property type="entry name" value="Histidine kinase-like ATPase, C-terminal domain"/>
    <property type="match status" value="1"/>
</dbReference>
<dbReference type="GO" id="GO:0051539">
    <property type="term" value="F:4 iron, 4 sulfur cluster binding"/>
    <property type="evidence" value="ECO:0007669"/>
    <property type="project" value="UniProtKB-KW"/>
</dbReference>
<dbReference type="InterPro" id="IPR003594">
    <property type="entry name" value="HATPase_dom"/>
</dbReference>
<evidence type="ECO:0000313" key="19">
    <source>
        <dbReference type="EMBL" id="SPP65970.1"/>
    </source>
</evidence>
<dbReference type="SMART" id="SM00387">
    <property type="entry name" value="HATPase_c"/>
    <property type="match status" value="1"/>
</dbReference>
<evidence type="ECO:0000256" key="8">
    <source>
        <dbReference type="ARBA" id="ARBA00022679"/>
    </source>
</evidence>
<keyword evidence="16" id="KW-0175">Coiled coil</keyword>
<evidence type="ECO:0000256" key="15">
    <source>
        <dbReference type="ARBA" id="ARBA00030800"/>
    </source>
</evidence>
<comment type="subcellular location">
    <subcellularLocation>
        <location evidence="3">Cytoplasm</location>
    </subcellularLocation>
</comment>
<evidence type="ECO:0000256" key="16">
    <source>
        <dbReference type="SAM" id="Coils"/>
    </source>
</evidence>
<dbReference type="PANTHER" id="PTHR24421">
    <property type="entry name" value="NITRATE/NITRITE SENSOR PROTEIN NARX-RELATED"/>
    <property type="match status" value="1"/>
</dbReference>
<feature type="domain" description="Histidine kinase" evidence="18">
    <location>
        <begin position="178"/>
        <end position="371"/>
    </location>
</feature>
<keyword evidence="17" id="KW-0812">Transmembrane</keyword>
<keyword evidence="13" id="KW-0411">Iron-sulfur</keyword>
<comment type="cofactor">
    <cofactor evidence="2">
        <name>[4Fe-4S] cluster</name>
        <dbReference type="ChEBI" id="CHEBI:49883"/>
    </cofactor>
</comment>
<keyword evidence="17" id="KW-0472">Membrane</keyword>
<evidence type="ECO:0000256" key="3">
    <source>
        <dbReference type="ARBA" id="ARBA00004496"/>
    </source>
</evidence>
<evidence type="ECO:0000259" key="18">
    <source>
        <dbReference type="PROSITE" id="PS50109"/>
    </source>
</evidence>
<evidence type="ECO:0000256" key="7">
    <source>
        <dbReference type="ARBA" id="ARBA00022490"/>
    </source>
</evidence>
<protein>
    <recommendedName>
        <fullName evidence="5">Oxygen sensor histidine kinase NreB</fullName>
        <ecNumber evidence="4">2.7.13.3</ecNumber>
    </recommendedName>
    <alternativeName>
        <fullName evidence="15">Nitrogen regulation protein B</fullName>
    </alternativeName>
</protein>
<dbReference type="Gene3D" id="1.20.5.1930">
    <property type="match status" value="1"/>
</dbReference>
<evidence type="ECO:0000256" key="9">
    <source>
        <dbReference type="ARBA" id="ARBA00022723"/>
    </source>
</evidence>
<evidence type="ECO:0000256" key="12">
    <source>
        <dbReference type="ARBA" id="ARBA00023012"/>
    </source>
</evidence>
<dbReference type="AlphaFoldDB" id="A0A330L8E9"/>
<evidence type="ECO:0000256" key="14">
    <source>
        <dbReference type="ARBA" id="ARBA00024827"/>
    </source>
</evidence>
<evidence type="ECO:0000256" key="13">
    <source>
        <dbReference type="ARBA" id="ARBA00023014"/>
    </source>
</evidence>
<keyword evidence="10 19" id="KW-0418">Kinase</keyword>
<dbReference type="EMBL" id="OUNR01000018">
    <property type="protein sequence ID" value="SPP65970.1"/>
    <property type="molecule type" value="Genomic_DNA"/>
</dbReference>
<dbReference type="RefSeq" id="WP_121990201.1">
    <property type="nucleotide sequence ID" value="NZ_OUNR01000018.1"/>
</dbReference>
<evidence type="ECO:0000256" key="11">
    <source>
        <dbReference type="ARBA" id="ARBA00023004"/>
    </source>
</evidence>
<feature type="coiled-coil region" evidence="16">
    <location>
        <begin position="150"/>
        <end position="200"/>
    </location>
</feature>
<evidence type="ECO:0000256" key="6">
    <source>
        <dbReference type="ARBA" id="ARBA00022485"/>
    </source>
</evidence>
<evidence type="ECO:0000256" key="10">
    <source>
        <dbReference type="ARBA" id="ARBA00022777"/>
    </source>
</evidence>
<dbReference type="PRINTS" id="PR00344">
    <property type="entry name" value="BCTRLSENSOR"/>
</dbReference>
<sequence length="373" mass="41787">MKQTTPQWVISSGVAALTVALLVVDLHTPLGVANHILYLGPVLLSLLSSQRSYPFIISGIVTVLIIVAGLMSENPHDLPLWVPISNRAFSIWAMWVPVWYFRQRRDHELLLQRMNTELEERVRDRTRQLALVNEALVVEITERMRTEHSLEFSRRELTRLASQLIRVQEDERRRISRDLHDDINQRLALLSIELEGIQRQLPALTPSLTQAIRSISDRVAELSEDVRHLAYHYHPSILDDLGLSIALQRLVEDVGSRNHLETRISCHDMPATLSQDIATGLYRIAQESLNNVVRHAKASRVDVALAQSRIGLTLTITDNGVGFLTDLPRTESGGLGLLSMKERVALVGGTLSIESAIGTGTRLQASIPLMEEA</sequence>
<dbReference type="Pfam" id="PF02518">
    <property type="entry name" value="HATPase_c"/>
    <property type="match status" value="1"/>
</dbReference>
<comment type="catalytic activity">
    <reaction evidence="1">
        <text>ATP + protein L-histidine = ADP + protein N-phospho-L-histidine.</text>
        <dbReference type="EC" id="2.7.13.3"/>
    </reaction>
</comment>
<dbReference type="PROSITE" id="PS50109">
    <property type="entry name" value="HIS_KIN"/>
    <property type="match status" value="1"/>
</dbReference>
<dbReference type="InterPro" id="IPR005467">
    <property type="entry name" value="His_kinase_dom"/>
</dbReference>
<feature type="transmembrane region" description="Helical" evidence="17">
    <location>
        <begin position="54"/>
        <end position="72"/>
    </location>
</feature>
<keyword evidence="20" id="KW-1185">Reference proteome</keyword>
<keyword evidence="6" id="KW-0004">4Fe-4S</keyword>
<accession>A0A330L8E9</accession>
<keyword evidence="7" id="KW-0963">Cytoplasm</keyword>